<dbReference type="SUPFAM" id="SSF54171">
    <property type="entry name" value="DNA-binding domain"/>
    <property type="match status" value="2"/>
</dbReference>
<dbReference type="InterPro" id="IPR016177">
    <property type="entry name" value="DNA-bd_dom_sf"/>
</dbReference>
<feature type="domain" description="AP2/ERF" evidence="6">
    <location>
        <begin position="173"/>
        <end position="239"/>
    </location>
</feature>
<dbReference type="InterPro" id="IPR036955">
    <property type="entry name" value="AP2/ERF_dom_sf"/>
</dbReference>
<protein>
    <submittedName>
        <fullName evidence="7">AP2-LIKE ETHYLENE-RESPONSIVE TRANSCRIPTION FACTOR</fullName>
    </submittedName>
</protein>
<dbReference type="PRINTS" id="PR00367">
    <property type="entry name" value="ETHRSPELEMNT"/>
</dbReference>
<dbReference type="GO" id="GO:0003677">
    <property type="term" value="F:DNA binding"/>
    <property type="evidence" value="ECO:0007669"/>
    <property type="project" value="UniProtKB-KW"/>
</dbReference>
<comment type="caution">
    <text evidence="7">The sequence shown here is derived from an EMBL/GenBank/DDBJ whole genome shotgun (WGS) entry which is preliminary data.</text>
</comment>
<evidence type="ECO:0000256" key="3">
    <source>
        <dbReference type="ARBA" id="ARBA00023125"/>
    </source>
</evidence>
<evidence type="ECO:0000256" key="1">
    <source>
        <dbReference type="ARBA" id="ARBA00004123"/>
    </source>
</evidence>
<dbReference type="EMBL" id="JAPFFM010000009">
    <property type="protein sequence ID" value="KAJ6746323.1"/>
    <property type="molecule type" value="Genomic_DNA"/>
</dbReference>
<dbReference type="Pfam" id="PF00847">
    <property type="entry name" value="AP2"/>
    <property type="match status" value="1"/>
</dbReference>
<evidence type="ECO:0000256" key="2">
    <source>
        <dbReference type="ARBA" id="ARBA00023015"/>
    </source>
</evidence>
<reference evidence="7" key="1">
    <citation type="submission" date="2022-11" db="EMBL/GenBank/DDBJ databases">
        <authorList>
            <person name="Hyden B.L."/>
            <person name="Feng K."/>
            <person name="Yates T."/>
            <person name="Jawdy S."/>
            <person name="Smart L.B."/>
            <person name="Muchero W."/>
        </authorList>
    </citation>
    <scope>NUCLEOTIDE SEQUENCE</scope>
    <source>
        <tissue evidence="7">Shoot tip</tissue>
    </source>
</reference>
<dbReference type="PANTHER" id="PTHR32467">
    <property type="entry name" value="AP2-LIKE ETHYLENE-RESPONSIVE TRANSCRIPTION FACTOR"/>
    <property type="match status" value="1"/>
</dbReference>
<keyword evidence="8" id="KW-1185">Reference proteome</keyword>
<sequence length="362" mass="40244">MDSTSHQNWLGFSLSNHHHFNNNINIPSSSDSSHLSIFQAFNTAPTASAQEVNAAAAAGRATDISLFTTSGPKLEDFLGSCTPTSPSQTPHQPLCGQFFTETPVTPTATTLSDSTSSEIYDSELKTIAASFLRGFASADNQKIDSNQKHQQLLVQAEHAPKKTVETFGQRTSIYRGVTRHRWTGRYEAHLWDNSCRREGQSRKGRQVYLGGYDKEEKAARAYDLAALKYWGPTTTTNFPASNYEKEIEGMKHMTRQEFVASLRRKSSGFSRGASIYRGVTRHHQHGRWQARIGRVAGNKDLYLGTQEEAAEAYDIAAIKFRGLNAVTNFDMCRYDVKNIASSNLPIGGISGKSKKFLRISFR</sequence>
<evidence type="ECO:0000313" key="7">
    <source>
        <dbReference type="EMBL" id="KAJ6746323.1"/>
    </source>
</evidence>
<keyword evidence="3" id="KW-0238">DNA-binding</keyword>
<dbReference type="FunFam" id="3.30.730.10:FF:000003">
    <property type="entry name" value="AP2-like ethylene-responsive transcription factor ANT"/>
    <property type="match status" value="1"/>
</dbReference>
<dbReference type="CDD" id="cd00018">
    <property type="entry name" value="AP2"/>
    <property type="match status" value="2"/>
</dbReference>
<dbReference type="Gene3D" id="3.30.730.10">
    <property type="entry name" value="AP2/ERF domain"/>
    <property type="match status" value="2"/>
</dbReference>
<feature type="domain" description="AP2/ERF" evidence="6">
    <location>
        <begin position="275"/>
        <end position="330"/>
    </location>
</feature>
<dbReference type="Proteomes" id="UP001151752">
    <property type="component" value="Chromosome 6"/>
</dbReference>
<dbReference type="GO" id="GO:0005634">
    <property type="term" value="C:nucleus"/>
    <property type="evidence" value="ECO:0007669"/>
    <property type="project" value="UniProtKB-SubCell"/>
</dbReference>
<dbReference type="GO" id="GO:0003700">
    <property type="term" value="F:DNA-binding transcription factor activity"/>
    <property type="evidence" value="ECO:0007669"/>
    <property type="project" value="InterPro"/>
</dbReference>
<evidence type="ECO:0000256" key="5">
    <source>
        <dbReference type="ARBA" id="ARBA00023242"/>
    </source>
</evidence>
<dbReference type="AlphaFoldDB" id="A0A9Q0ZTG5"/>
<reference evidence="7" key="2">
    <citation type="journal article" date="2023" name="Int. J. Mol. Sci.">
        <title>De Novo Assembly and Annotation of 11 Diverse Shrub Willow (Salix) Genomes Reveals Novel Gene Organization in Sex-Linked Regions.</title>
        <authorList>
            <person name="Hyden B."/>
            <person name="Feng K."/>
            <person name="Yates T.B."/>
            <person name="Jawdy S."/>
            <person name="Cereghino C."/>
            <person name="Smart L.B."/>
            <person name="Muchero W."/>
        </authorList>
    </citation>
    <scope>NUCLEOTIDE SEQUENCE</scope>
    <source>
        <tissue evidence="7">Shoot tip</tissue>
    </source>
</reference>
<dbReference type="PANTHER" id="PTHR32467:SF99">
    <property type="entry name" value="AP2-LIKE ETHYLENE-RESPONSIVE TRANSCRIPTION FACTOR AIL5"/>
    <property type="match status" value="1"/>
</dbReference>
<evidence type="ECO:0000313" key="8">
    <source>
        <dbReference type="Proteomes" id="UP001151752"/>
    </source>
</evidence>
<name>A0A9Q0ZTG5_9ROSI</name>
<keyword evidence="5" id="KW-0539">Nucleus</keyword>
<comment type="subcellular location">
    <subcellularLocation>
        <location evidence="1">Nucleus</location>
    </subcellularLocation>
</comment>
<dbReference type="SMART" id="SM00380">
    <property type="entry name" value="AP2"/>
    <property type="match status" value="2"/>
</dbReference>
<dbReference type="PROSITE" id="PS51032">
    <property type="entry name" value="AP2_ERF"/>
    <property type="match status" value="2"/>
</dbReference>
<keyword evidence="4" id="KW-0804">Transcription</keyword>
<organism evidence="7 8">
    <name type="scientific">Salix koriyanagi</name>
    <dbReference type="NCBI Taxonomy" id="2511006"/>
    <lineage>
        <taxon>Eukaryota</taxon>
        <taxon>Viridiplantae</taxon>
        <taxon>Streptophyta</taxon>
        <taxon>Embryophyta</taxon>
        <taxon>Tracheophyta</taxon>
        <taxon>Spermatophyta</taxon>
        <taxon>Magnoliopsida</taxon>
        <taxon>eudicotyledons</taxon>
        <taxon>Gunneridae</taxon>
        <taxon>Pentapetalae</taxon>
        <taxon>rosids</taxon>
        <taxon>fabids</taxon>
        <taxon>Malpighiales</taxon>
        <taxon>Salicaceae</taxon>
        <taxon>Saliceae</taxon>
        <taxon>Salix</taxon>
    </lineage>
</organism>
<dbReference type="InterPro" id="IPR001471">
    <property type="entry name" value="AP2/ERF_dom"/>
</dbReference>
<evidence type="ECO:0000259" key="6">
    <source>
        <dbReference type="PROSITE" id="PS51032"/>
    </source>
</evidence>
<evidence type="ECO:0000256" key="4">
    <source>
        <dbReference type="ARBA" id="ARBA00023163"/>
    </source>
</evidence>
<keyword evidence="2" id="KW-0805">Transcription regulation</keyword>
<gene>
    <name evidence="7" type="ORF">OIU74_028910</name>
</gene>
<accession>A0A9Q0ZTG5</accession>
<proteinExistence type="predicted"/>